<comment type="caution">
    <text evidence="1">The sequence shown here is derived from an EMBL/GenBank/DDBJ whole genome shotgun (WGS) entry which is preliminary data.</text>
</comment>
<dbReference type="Proteomes" id="UP000580250">
    <property type="component" value="Unassembled WGS sequence"/>
</dbReference>
<evidence type="ECO:0000313" key="2">
    <source>
        <dbReference type="Proteomes" id="UP000580250"/>
    </source>
</evidence>
<accession>A0A6V7UTX9</accession>
<organism evidence="1 2">
    <name type="scientific">Meloidogyne enterolobii</name>
    <name type="common">Root-knot nematode worm</name>
    <name type="synonym">Meloidogyne mayaguensis</name>
    <dbReference type="NCBI Taxonomy" id="390850"/>
    <lineage>
        <taxon>Eukaryota</taxon>
        <taxon>Metazoa</taxon>
        <taxon>Ecdysozoa</taxon>
        <taxon>Nematoda</taxon>
        <taxon>Chromadorea</taxon>
        <taxon>Rhabditida</taxon>
        <taxon>Tylenchina</taxon>
        <taxon>Tylenchomorpha</taxon>
        <taxon>Tylenchoidea</taxon>
        <taxon>Meloidogynidae</taxon>
        <taxon>Meloidogyninae</taxon>
        <taxon>Meloidogyne</taxon>
    </lineage>
</organism>
<reference evidence="1 2" key="1">
    <citation type="submission" date="2020-08" db="EMBL/GenBank/DDBJ databases">
        <authorList>
            <person name="Koutsovoulos G."/>
            <person name="Danchin GJ E."/>
        </authorList>
    </citation>
    <scope>NUCLEOTIDE SEQUENCE [LARGE SCALE GENOMIC DNA]</scope>
</reference>
<protein>
    <submittedName>
        <fullName evidence="1">Uncharacterized protein</fullName>
    </submittedName>
</protein>
<dbReference type="AlphaFoldDB" id="A0A6V7UTX9"/>
<gene>
    <name evidence="1" type="ORF">MENT_LOCUS17255</name>
</gene>
<evidence type="ECO:0000313" key="1">
    <source>
        <dbReference type="EMBL" id="CAD2165566.1"/>
    </source>
</evidence>
<sequence>MSRNRGGDYFSVSPPSGYYSSRIISHTGGILSRSMEDQRHLPLTAADRAIYRPKKEYYTGELFGDNIIKK</sequence>
<dbReference type="EMBL" id="CAJEWN010000111">
    <property type="protein sequence ID" value="CAD2165566.1"/>
    <property type="molecule type" value="Genomic_DNA"/>
</dbReference>
<proteinExistence type="predicted"/>
<name>A0A6V7UTX9_MELEN</name>